<keyword evidence="3" id="KW-1185">Reference proteome</keyword>
<feature type="region of interest" description="Disordered" evidence="1">
    <location>
        <begin position="92"/>
        <end position="121"/>
    </location>
</feature>
<sequence length="121" mass="13264">MAMAMATATTTATTMATRGNGNVSGKPLPPARLVREKAQKPLLVAAELEQNIFEESEENALALWTIKVTDIFRRIMGLSRLRILGTAKDRTKGERLGVGCNNDNDNNDDDDDDDDDEGRLD</sequence>
<evidence type="ECO:0000313" key="2">
    <source>
        <dbReference type="EMBL" id="KAF7410655.1"/>
    </source>
</evidence>
<dbReference type="AlphaFoldDB" id="A0A834NHS3"/>
<accession>A0A834NHS3</accession>
<gene>
    <name evidence="2" type="ORF">H0235_013262</name>
</gene>
<evidence type="ECO:0000313" key="3">
    <source>
        <dbReference type="Proteomes" id="UP000600918"/>
    </source>
</evidence>
<name>A0A834NHS3_VESPE</name>
<feature type="region of interest" description="Disordered" evidence="1">
    <location>
        <begin position="1"/>
        <end position="29"/>
    </location>
</feature>
<dbReference type="EMBL" id="JACSDY010000013">
    <property type="protein sequence ID" value="KAF7410655.1"/>
    <property type="molecule type" value="Genomic_DNA"/>
</dbReference>
<protein>
    <submittedName>
        <fullName evidence="2">Uncharacterized protein</fullName>
    </submittedName>
</protein>
<dbReference type="Proteomes" id="UP000600918">
    <property type="component" value="Unassembled WGS sequence"/>
</dbReference>
<organism evidence="2 3">
    <name type="scientific">Vespula pensylvanica</name>
    <name type="common">Western yellow jacket</name>
    <name type="synonym">Wasp</name>
    <dbReference type="NCBI Taxonomy" id="30213"/>
    <lineage>
        <taxon>Eukaryota</taxon>
        <taxon>Metazoa</taxon>
        <taxon>Ecdysozoa</taxon>
        <taxon>Arthropoda</taxon>
        <taxon>Hexapoda</taxon>
        <taxon>Insecta</taxon>
        <taxon>Pterygota</taxon>
        <taxon>Neoptera</taxon>
        <taxon>Endopterygota</taxon>
        <taxon>Hymenoptera</taxon>
        <taxon>Apocrita</taxon>
        <taxon>Aculeata</taxon>
        <taxon>Vespoidea</taxon>
        <taxon>Vespidae</taxon>
        <taxon>Vespinae</taxon>
        <taxon>Vespula</taxon>
    </lineage>
</organism>
<reference evidence="2" key="1">
    <citation type="journal article" date="2020" name="G3 (Bethesda)">
        <title>High-Quality Assemblies for Three Invasive Social Wasps from the &lt;i&gt;Vespula&lt;/i&gt; Genus.</title>
        <authorList>
            <person name="Harrop T.W.R."/>
            <person name="Guhlin J."/>
            <person name="McLaughlin G.M."/>
            <person name="Permina E."/>
            <person name="Stockwell P."/>
            <person name="Gilligan J."/>
            <person name="Le Lec M.F."/>
            <person name="Gruber M.A.M."/>
            <person name="Quinn O."/>
            <person name="Lovegrove M."/>
            <person name="Duncan E.J."/>
            <person name="Remnant E.J."/>
            <person name="Van Eeckhoven J."/>
            <person name="Graham B."/>
            <person name="Knapp R.A."/>
            <person name="Langford K.W."/>
            <person name="Kronenberg Z."/>
            <person name="Press M.O."/>
            <person name="Eacker S.M."/>
            <person name="Wilson-Rankin E.E."/>
            <person name="Purcell J."/>
            <person name="Lester P.J."/>
            <person name="Dearden P.K."/>
        </authorList>
    </citation>
    <scope>NUCLEOTIDE SEQUENCE</scope>
    <source>
        <strain evidence="2">Volc-1</strain>
    </source>
</reference>
<comment type="caution">
    <text evidence="2">The sequence shown here is derived from an EMBL/GenBank/DDBJ whole genome shotgun (WGS) entry which is preliminary data.</text>
</comment>
<feature type="compositionally biased region" description="Low complexity" evidence="1">
    <location>
        <begin position="1"/>
        <end position="17"/>
    </location>
</feature>
<evidence type="ECO:0000256" key="1">
    <source>
        <dbReference type="SAM" id="MobiDB-lite"/>
    </source>
</evidence>
<proteinExistence type="predicted"/>
<feature type="compositionally biased region" description="Acidic residues" evidence="1">
    <location>
        <begin position="105"/>
        <end position="121"/>
    </location>
</feature>